<proteinExistence type="predicted"/>
<dbReference type="RefSeq" id="WP_069727156.1">
    <property type="nucleotide sequence ID" value="NZ_MDCO01000012.1"/>
</dbReference>
<organism evidence="1 2">
    <name type="scientific">Brachyspira hampsonii</name>
    <dbReference type="NCBI Taxonomy" id="1287055"/>
    <lineage>
        <taxon>Bacteria</taxon>
        <taxon>Pseudomonadati</taxon>
        <taxon>Spirochaetota</taxon>
        <taxon>Spirochaetia</taxon>
        <taxon>Brachyspirales</taxon>
        <taxon>Brachyspiraceae</taxon>
        <taxon>Brachyspira</taxon>
    </lineage>
</organism>
<name>A0A1E5NCI0_9SPIR</name>
<evidence type="ECO:0000313" key="1">
    <source>
        <dbReference type="EMBL" id="OEJ13855.1"/>
    </source>
</evidence>
<evidence type="ECO:0000313" key="2">
    <source>
        <dbReference type="Proteomes" id="UP000095247"/>
    </source>
</evidence>
<gene>
    <name evidence="1" type="ORF">BFL38_03690</name>
</gene>
<accession>A0A1E5NCI0</accession>
<keyword evidence="1" id="KW-0378">Hydrolase</keyword>
<dbReference type="InterPro" id="IPR019292">
    <property type="entry name" value="McrC"/>
</dbReference>
<dbReference type="PANTHER" id="PTHR38733">
    <property type="entry name" value="PROTEIN MCRC"/>
    <property type="match status" value="1"/>
</dbReference>
<sequence length="453" mass="53860">MTNTNNKIIKLKDNTKHEKLTSIQENISEEDIISIKEISGKTLSSVKDNIIIFPNSIKESKDLEEESRIFGIINDSIYTNNIMGFISYKNIQIKISSRFSNDDNDYFLHYMLMKVLNLNIINLEHSKDYDDSFDFLIYMFISFFKKALRQGLFKQYKLIKHNDSNIKGTIDINRYIKNNIPFNGKISYNTREYSYDNNITQLIRHTIEYINTKNGYILNYDNEIKNYIQQIFYSTPSYEKNKRESIINKNLKKLSHPYYYEYEPLRKICIQILRHEKLRYGSDDNTVYGLLFDGAWIFEEYLNTFLSKINFIHSENRTSKNGINLLNNAWRVYPDFYKLSDENKNNIVLDAKYKRLDNYNNENIDRNDKHQIVSYAYTLNAKKAGFIYPLEETNYTDKNKITKIGVLNNIYNSYADCAIYKYAFKIPNQNFNNIKEFSEAMKNVENELKEDLK</sequence>
<dbReference type="Proteomes" id="UP000095247">
    <property type="component" value="Unassembled WGS sequence"/>
</dbReference>
<keyword evidence="1" id="KW-0255">Endonuclease</keyword>
<keyword evidence="1" id="KW-0540">Nuclease</keyword>
<dbReference type="PANTHER" id="PTHR38733:SF1">
    <property type="entry name" value="TYPE IV METHYL-DIRECTED RESTRICTION ENZYME ECOKMCRBC"/>
    <property type="match status" value="1"/>
</dbReference>
<protein>
    <submittedName>
        <fullName evidence="1">Restriction endonuclease</fullName>
    </submittedName>
</protein>
<reference evidence="1 2" key="1">
    <citation type="submission" date="2016-08" db="EMBL/GenBank/DDBJ databases">
        <title>Characterization and recognition of Brachyspira hampsonii sp. nov., a novel intestinal spirochete that is pathogenic to pigs.</title>
        <authorList>
            <person name="Mirajkar N."/>
            <person name="La T."/>
            <person name="Phillips N."/>
            <person name="Hampson D."/>
            <person name="Gebhart C."/>
        </authorList>
    </citation>
    <scope>NUCLEOTIDE SEQUENCE [LARGE SCALE GENOMIC DNA]</scope>
    <source>
        <strain evidence="1 2">P280/1</strain>
    </source>
</reference>
<dbReference type="GO" id="GO:0004519">
    <property type="term" value="F:endonuclease activity"/>
    <property type="evidence" value="ECO:0007669"/>
    <property type="project" value="UniProtKB-KW"/>
</dbReference>
<dbReference type="AlphaFoldDB" id="A0A1E5NCI0"/>
<dbReference type="EMBL" id="MDCO01000012">
    <property type="protein sequence ID" value="OEJ13855.1"/>
    <property type="molecule type" value="Genomic_DNA"/>
</dbReference>
<comment type="caution">
    <text evidence="1">The sequence shown here is derived from an EMBL/GenBank/DDBJ whole genome shotgun (WGS) entry which is preliminary data.</text>
</comment>
<dbReference type="Pfam" id="PF10117">
    <property type="entry name" value="McrBC"/>
    <property type="match status" value="1"/>
</dbReference>